<dbReference type="Pfam" id="PF09056">
    <property type="entry name" value="Phospholip_A2_3"/>
    <property type="match status" value="1"/>
</dbReference>
<keyword evidence="1" id="KW-0732">Signal</keyword>
<name>A0A9P4N4X1_9PLEO</name>
<proteinExistence type="predicted"/>
<reference evidence="3" key="1">
    <citation type="journal article" date="2020" name="Stud. Mycol.">
        <title>101 Dothideomycetes genomes: A test case for predicting lifestyles and emergence of pathogens.</title>
        <authorList>
            <person name="Haridas S."/>
            <person name="Albert R."/>
            <person name="Binder M."/>
            <person name="Bloem J."/>
            <person name="LaButti K."/>
            <person name="Salamov A."/>
            <person name="Andreopoulos B."/>
            <person name="Baker S."/>
            <person name="Barry K."/>
            <person name="Bills G."/>
            <person name="Bluhm B."/>
            <person name="Cannon C."/>
            <person name="Castanera R."/>
            <person name="Culley D."/>
            <person name="Daum C."/>
            <person name="Ezra D."/>
            <person name="Gonzalez J."/>
            <person name="Henrissat B."/>
            <person name="Kuo A."/>
            <person name="Liang C."/>
            <person name="Lipzen A."/>
            <person name="Lutzoni F."/>
            <person name="Magnuson J."/>
            <person name="Mondo S."/>
            <person name="Nolan M."/>
            <person name="Ohm R."/>
            <person name="Pangilinan J."/>
            <person name="Park H.-J."/>
            <person name="Ramirez L."/>
            <person name="Alfaro M."/>
            <person name="Sun H."/>
            <person name="Tritt A."/>
            <person name="Yoshinaga Y."/>
            <person name="Zwiers L.-H."/>
            <person name="Turgeon B."/>
            <person name="Goodwin S."/>
            <person name="Spatafora J."/>
            <person name="Crous P."/>
            <person name="Grigoriev I."/>
        </authorList>
    </citation>
    <scope>NUCLEOTIDE SEQUENCE [LARGE SCALE GENOMIC DNA]</scope>
    <source>
        <strain evidence="3">CBS 304.66</strain>
    </source>
</reference>
<dbReference type="AlphaFoldDB" id="A0A9P4N4X1"/>
<protein>
    <submittedName>
        <fullName evidence="2">Uncharacterized protein</fullName>
    </submittedName>
</protein>
<dbReference type="Gene3D" id="1.20.90.10">
    <property type="entry name" value="Phospholipase A2 domain"/>
    <property type="match status" value="1"/>
</dbReference>
<evidence type="ECO:0000313" key="2">
    <source>
        <dbReference type="EMBL" id="KAF2266277.1"/>
    </source>
</evidence>
<dbReference type="GO" id="GO:0004623">
    <property type="term" value="F:phospholipase A2 activity"/>
    <property type="evidence" value="ECO:0007669"/>
    <property type="project" value="InterPro"/>
</dbReference>
<dbReference type="OrthoDB" id="5120271at2759"/>
<keyword evidence="3" id="KW-1185">Reference proteome</keyword>
<gene>
    <name evidence="2" type="ORF">CC78DRAFT_597171</name>
</gene>
<organism evidence="2 3">
    <name type="scientific">Lojkania enalia</name>
    <dbReference type="NCBI Taxonomy" id="147567"/>
    <lineage>
        <taxon>Eukaryota</taxon>
        <taxon>Fungi</taxon>
        <taxon>Dikarya</taxon>
        <taxon>Ascomycota</taxon>
        <taxon>Pezizomycotina</taxon>
        <taxon>Dothideomycetes</taxon>
        <taxon>Pleosporomycetidae</taxon>
        <taxon>Pleosporales</taxon>
        <taxon>Pleosporales incertae sedis</taxon>
        <taxon>Lojkania</taxon>
    </lineage>
</organism>
<evidence type="ECO:0000256" key="1">
    <source>
        <dbReference type="SAM" id="SignalP"/>
    </source>
</evidence>
<dbReference type="GO" id="GO:0050482">
    <property type="term" value="P:arachidonate secretion"/>
    <property type="evidence" value="ECO:0007669"/>
    <property type="project" value="InterPro"/>
</dbReference>
<dbReference type="SUPFAM" id="SSF48619">
    <property type="entry name" value="Phospholipase A2, PLA2"/>
    <property type="match status" value="1"/>
</dbReference>
<evidence type="ECO:0000313" key="3">
    <source>
        <dbReference type="Proteomes" id="UP000800093"/>
    </source>
</evidence>
<dbReference type="GO" id="GO:0006644">
    <property type="term" value="P:phospholipid metabolic process"/>
    <property type="evidence" value="ECO:0007669"/>
    <property type="project" value="InterPro"/>
</dbReference>
<comment type="caution">
    <text evidence="2">The sequence shown here is derived from an EMBL/GenBank/DDBJ whole genome shotgun (WGS) entry which is preliminary data.</text>
</comment>
<dbReference type="InterPro" id="IPR015141">
    <property type="entry name" value="PLipase_A2_prok/fun"/>
</dbReference>
<feature type="chain" id="PRO_5040384304" evidence="1">
    <location>
        <begin position="18"/>
        <end position="271"/>
    </location>
</feature>
<feature type="signal peptide" evidence="1">
    <location>
        <begin position="1"/>
        <end position="17"/>
    </location>
</feature>
<dbReference type="Proteomes" id="UP000800093">
    <property type="component" value="Unassembled WGS sequence"/>
</dbReference>
<dbReference type="InterPro" id="IPR036444">
    <property type="entry name" value="PLipase_A2_dom_sf"/>
</dbReference>
<dbReference type="EMBL" id="ML986599">
    <property type="protein sequence ID" value="KAF2266277.1"/>
    <property type="molecule type" value="Genomic_DNA"/>
</dbReference>
<sequence>MLLLLLFPSYLLRLAIAFPLASPLPKVSVDNALINITDTLIFDVSIDEFEKARGIGLVGNGSPQTGQYTDSRLDWTSDGCSSSPDHPFRFNFLPSCQRHDFAYRNYYKQGRFNEETREKLDINLYDDLLNECAKDSSGLESFCKGLAVLYFQTVRVFGDGSRDVIRQGRSRGEATADKVAKMAWEFDNGERGAMRVVIYYLHAENQVQRTLTPVQTEREQSDLPGSFTAPLGILVHRSSVSIDPTFLRTILKGLGPVLPTGVSISGPETSP</sequence>
<accession>A0A9P4N4X1</accession>